<keyword evidence="3" id="KW-1185">Reference proteome</keyword>
<evidence type="ECO:0000313" key="2">
    <source>
        <dbReference type="EMBL" id="KMO26704.1"/>
    </source>
</evidence>
<keyword evidence="1" id="KW-0472">Membrane</keyword>
<reference evidence="2 3" key="1">
    <citation type="submission" date="2014-11" db="EMBL/GenBank/DDBJ databases">
        <title>Comparative genomics of Methylobacterium species.</title>
        <authorList>
            <person name="Chaudhry V."/>
            <person name="Patil P.B."/>
        </authorList>
    </citation>
    <scope>NUCLEOTIDE SEQUENCE [LARGE SCALE GENOMIC DNA]</scope>
    <source>
        <strain evidence="2 3">SE3.6</strain>
    </source>
</reference>
<comment type="caution">
    <text evidence="2">The sequence shown here is derived from an EMBL/GenBank/DDBJ whole genome shotgun (WGS) entry which is preliminary data.</text>
</comment>
<evidence type="ECO:0000313" key="3">
    <source>
        <dbReference type="Proteomes" id="UP000036471"/>
    </source>
</evidence>
<name>A0ABR5HJA2_9HYPH</name>
<accession>A0ABR5HJA2</accession>
<dbReference type="EMBL" id="JTHG01000010">
    <property type="protein sequence ID" value="KMO26704.1"/>
    <property type="molecule type" value="Genomic_DNA"/>
</dbReference>
<organism evidence="2 3">
    <name type="scientific">Methylobacterium indicum</name>
    <dbReference type="NCBI Taxonomy" id="1775910"/>
    <lineage>
        <taxon>Bacteria</taxon>
        <taxon>Pseudomonadati</taxon>
        <taxon>Pseudomonadota</taxon>
        <taxon>Alphaproteobacteria</taxon>
        <taxon>Hyphomicrobiales</taxon>
        <taxon>Methylobacteriaceae</taxon>
        <taxon>Methylobacterium</taxon>
    </lineage>
</organism>
<gene>
    <name evidence="2" type="ORF">QR79_01035</name>
</gene>
<feature type="transmembrane region" description="Helical" evidence="1">
    <location>
        <begin position="90"/>
        <end position="111"/>
    </location>
</feature>
<sequence length="113" mass="12122">MTLIADLLDRATASIPRTLAVCVVLMLPMLALAVWGFRLSAFGAGALYFVVWWTVLFAVLPFRAAPDGTEVVVPGQDLGAPHKPQMRRKAVWTTLVSDVVFVVAVAAFPLAGL</sequence>
<dbReference type="Proteomes" id="UP000036471">
    <property type="component" value="Unassembled WGS sequence"/>
</dbReference>
<feature type="transmembrane region" description="Helical" evidence="1">
    <location>
        <begin position="41"/>
        <end position="60"/>
    </location>
</feature>
<dbReference type="Pfam" id="PF07330">
    <property type="entry name" value="DUF1467"/>
    <property type="match status" value="1"/>
</dbReference>
<dbReference type="InterPro" id="IPR009935">
    <property type="entry name" value="DUF1467"/>
</dbReference>
<keyword evidence="1" id="KW-0812">Transmembrane</keyword>
<proteinExistence type="predicted"/>
<feature type="transmembrane region" description="Helical" evidence="1">
    <location>
        <begin position="18"/>
        <end position="35"/>
    </location>
</feature>
<evidence type="ECO:0008006" key="4">
    <source>
        <dbReference type="Google" id="ProtNLM"/>
    </source>
</evidence>
<keyword evidence="1" id="KW-1133">Transmembrane helix</keyword>
<evidence type="ECO:0000256" key="1">
    <source>
        <dbReference type="SAM" id="Phobius"/>
    </source>
</evidence>
<protein>
    <recommendedName>
        <fullName evidence="4">DUF1467 family protein</fullName>
    </recommendedName>
</protein>